<reference evidence="3 4" key="1">
    <citation type="submission" date="2024-02" db="EMBL/GenBank/DDBJ databases">
        <title>A draft genome for the cacao thread blight pathogen Marasmius crinis-equi.</title>
        <authorList>
            <person name="Cohen S.P."/>
            <person name="Baruah I.K."/>
            <person name="Amoako-Attah I."/>
            <person name="Bukari Y."/>
            <person name="Meinhardt L.W."/>
            <person name="Bailey B.A."/>
        </authorList>
    </citation>
    <scope>NUCLEOTIDE SEQUENCE [LARGE SCALE GENOMIC DNA]</scope>
    <source>
        <strain evidence="3 4">GH-76</strain>
    </source>
</reference>
<feature type="compositionally biased region" description="Polar residues" evidence="2">
    <location>
        <begin position="511"/>
        <end position="522"/>
    </location>
</feature>
<feature type="coiled-coil region" evidence="1">
    <location>
        <begin position="580"/>
        <end position="646"/>
    </location>
</feature>
<evidence type="ECO:0000256" key="1">
    <source>
        <dbReference type="SAM" id="Coils"/>
    </source>
</evidence>
<name>A0ABR3FY55_9AGAR</name>
<evidence type="ECO:0000256" key="2">
    <source>
        <dbReference type="SAM" id="MobiDB-lite"/>
    </source>
</evidence>
<dbReference type="PANTHER" id="PTHR15154:SF2">
    <property type="entry name" value="HAMARTIN"/>
    <property type="match status" value="1"/>
</dbReference>
<evidence type="ECO:0000313" key="3">
    <source>
        <dbReference type="EMBL" id="KAL0580269.1"/>
    </source>
</evidence>
<comment type="caution">
    <text evidence="3">The sequence shown here is derived from an EMBL/GenBank/DDBJ whole genome shotgun (WGS) entry which is preliminary data.</text>
</comment>
<dbReference type="InterPro" id="IPR007483">
    <property type="entry name" value="Hamartin"/>
</dbReference>
<gene>
    <name evidence="3" type="ORF">V5O48_001774</name>
</gene>
<keyword evidence="4" id="KW-1185">Reference proteome</keyword>
<feature type="coiled-coil region" evidence="1">
    <location>
        <begin position="716"/>
        <end position="743"/>
    </location>
</feature>
<sequence length="745" mass="85795">MELTELSRQVRLVCESALPLAELLASADEFAEGSSSSATVSTQLDQELQSVYDDVVDHSAAHIQIFLALLFHLRLLLSPESIVSSWFDFVLRPALRLPKLSTIAVQQARELVLLALSSDDEACQKKVLDFRRRVLDLYLYDALNEGSGDDVLIWAELNSVEREKKLFWKSNLEETLIKFGELKPLDLMNEIDHHFVDPASRLQLVIFMNIYVSSTNFASSSAAAILAEHPLMDNLIMSLLIDTSTTVCTIGLNVLTKLLPIYAAHAPSALLGMIHRLFAVFARILCWKKRLVISADHPDPMENEEWEDDEDADSSSSLQAREALNWQLLGPIFTQTSPAPNCRTYFSFLYFLLPCSLFQFLREPVSYFNDSLFPSPYQKDWDSVLDETKIRTLSEYLCRRHIFHPMMLWQDAKGERDGQCFWMKWDVARIATEATILDIRNMSLALRERLREDVHKTTLDDASPEKYEPPKVSLQSMAETTALLKSGINIDTIRTTTSHWPIPVSREASDTENASEPHSSSDADAPVPSFVKQAISDLQRQVLLLRNELNFELWLARENIKHIGRLYHDRTLTQNAEVERQGLYNKLRNYRTQVVRLESELRENKEQAVSAKNQYVDWNTELQKKLRELREEKKSWLAEAAKLRSDSAEAAGLFAAQGRLLSDATTEVFQLQTQRKETQHKIDRLHDYEKQIDQHMKMQMLWDQDFARFNERGQELEFVKSRNKQLEIRLQSLEENQQGLERDNE</sequence>
<evidence type="ECO:0000313" key="4">
    <source>
        <dbReference type="Proteomes" id="UP001465976"/>
    </source>
</evidence>
<keyword evidence="1" id="KW-0175">Coiled coil</keyword>
<accession>A0ABR3FY55</accession>
<protein>
    <recommendedName>
        <fullName evidence="5">Hamartin</fullName>
    </recommendedName>
</protein>
<dbReference type="EMBL" id="JBAHYK010000035">
    <property type="protein sequence ID" value="KAL0580269.1"/>
    <property type="molecule type" value="Genomic_DNA"/>
</dbReference>
<feature type="region of interest" description="Disordered" evidence="2">
    <location>
        <begin position="501"/>
        <end position="527"/>
    </location>
</feature>
<evidence type="ECO:0008006" key="5">
    <source>
        <dbReference type="Google" id="ProtNLM"/>
    </source>
</evidence>
<dbReference type="Proteomes" id="UP001465976">
    <property type="component" value="Unassembled WGS sequence"/>
</dbReference>
<organism evidence="3 4">
    <name type="scientific">Marasmius crinis-equi</name>
    <dbReference type="NCBI Taxonomy" id="585013"/>
    <lineage>
        <taxon>Eukaryota</taxon>
        <taxon>Fungi</taxon>
        <taxon>Dikarya</taxon>
        <taxon>Basidiomycota</taxon>
        <taxon>Agaricomycotina</taxon>
        <taxon>Agaricomycetes</taxon>
        <taxon>Agaricomycetidae</taxon>
        <taxon>Agaricales</taxon>
        <taxon>Marasmiineae</taxon>
        <taxon>Marasmiaceae</taxon>
        <taxon>Marasmius</taxon>
    </lineage>
</organism>
<dbReference type="PANTHER" id="PTHR15154">
    <property type="entry name" value="HAMARTIN"/>
    <property type="match status" value="1"/>
</dbReference>
<proteinExistence type="predicted"/>